<dbReference type="EMBL" id="KZ819962">
    <property type="protein sequence ID" value="PWN50158.1"/>
    <property type="molecule type" value="Genomic_DNA"/>
</dbReference>
<name>A0ACD0NWF7_9BASI</name>
<keyword evidence="2" id="KW-1185">Reference proteome</keyword>
<reference evidence="1 2" key="1">
    <citation type="journal article" date="2018" name="Mol. Biol. Evol.">
        <title>Broad Genomic Sampling Reveals a Smut Pathogenic Ancestry of the Fungal Clade Ustilaginomycotina.</title>
        <authorList>
            <person name="Kijpornyongpan T."/>
            <person name="Mondo S.J."/>
            <person name="Barry K."/>
            <person name="Sandor L."/>
            <person name="Lee J."/>
            <person name="Lipzen A."/>
            <person name="Pangilinan J."/>
            <person name="LaButti K."/>
            <person name="Hainaut M."/>
            <person name="Henrissat B."/>
            <person name="Grigoriev I.V."/>
            <person name="Spatafora J.W."/>
            <person name="Aime M.C."/>
        </authorList>
    </citation>
    <scope>NUCLEOTIDE SEQUENCE [LARGE SCALE GENOMIC DNA]</scope>
    <source>
        <strain evidence="1 2">SA 807</strain>
    </source>
</reference>
<accession>A0ACD0NWF7</accession>
<dbReference type="Proteomes" id="UP000245626">
    <property type="component" value="Unassembled WGS sequence"/>
</dbReference>
<organism evidence="1 2">
    <name type="scientific">Violaceomyces palustris</name>
    <dbReference type="NCBI Taxonomy" id="1673888"/>
    <lineage>
        <taxon>Eukaryota</taxon>
        <taxon>Fungi</taxon>
        <taxon>Dikarya</taxon>
        <taxon>Basidiomycota</taxon>
        <taxon>Ustilaginomycotina</taxon>
        <taxon>Ustilaginomycetes</taxon>
        <taxon>Violaceomycetales</taxon>
        <taxon>Violaceomycetaceae</taxon>
        <taxon>Violaceomyces</taxon>
    </lineage>
</organism>
<gene>
    <name evidence="1" type="ORF">IE53DRAFT_374761</name>
</gene>
<evidence type="ECO:0000313" key="1">
    <source>
        <dbReference type="EMBL" id="PWN50158.1"/>
    </source>
</evidence>
<proteinExistence type="predicted"/>
<evidence type="ECO:0000313" key="2">
    <source>
        <dbReference type="Proteomes" id="UP000245626"/>
    </source>
</evidence>
<protein>
    <submittedName>
        <fullName evidence="1">Uncharacterized protein</fullName>
    </submittedName>
</protein>
<sequence length="360" mass="39181">MFQTWTASVRSTMGSLQVCQPLLRGAIFRSFCASPIPYAANPQSGKPASDDWEHAKRNMGEEAKQIRATLESSIAGSQHHSALVEDAKSITAEVAKSVPRPALVWGAAGVIPYLCTSAASIWLARQQHMVSQGVVTSIDSETASALLVHAQNVQVGWGAVILSFLGAIHWGFEFSKYGGELGNQRYVVGIIPAALAWPTLLLAPQMALISQWAAFVLIWFIDLRATTRGWVPKWYSTYRFWLTAAVGTSILATLAGINHYSDTSGLPTSKGGMTVATKLSHEVEKDAKLKMELLKKSAQGIKGGKMVKAEVEGDVEAVSTGEQGQGYVQVSNVKRKQTEEKEEEEEEEERKKGKDESDEK</sequence>